<sequence>MNQSPVRALENEGYVIFKNYFHADVVARLRNAAARTKRKVLAQPGNFMTRYTHRTEGMVDTWGVHDLFAPPLYEPEYGQLLSQSGLLQIIQELLNTKELRFWAGSLLWSPQFFNYELYWHRDGYDMDVFEPSGKPNHVQFNVPLYEDRSFILIPGSHKRPLTPEEANAVQRKDNASTLTGQIEVACEPGDVLFTNAWVLHRGTCSTRTPRMTLHINLQPANEPFGGHASRPWMSDPAHLDRMPVPTRDLFLKLIQWDEAHPLSPQEQYEAEQAFQEILSHQAGVRLARAVHNSDEGRSQQ</sequence>
<comment type="caution">
    <text evidence="1">The sequence shown here is derived from an EMBL/GenBank/DDBJ whole genome shotgun (WGS) entry which is preliminary data.</text>
</comment>
<keyword evidence="2" id="KW-1185">Reference proteome</keyword>
<dbReference type="Pfam" id="PF05721">
    <property type="entry name" value="PhyH"/>
    <property type="match status" value="1"/>
</dbReference>
<dbReference type="Proteomes" id="UP000533476">
    <property type="component" value="Unassembled WGS sequence"/>
</dbReference>
<protein>
    <submittedName>
        <fullName evidence="1">Phytanoyl-CoA dioxygenase family protein</fullName>
    </submittedName>
</protein>
<name>A0A7Y0L549_9FIRM</name>
<dbReference type="PANTHER" id="PTHR40470">
    <property type="entry name" value="PHYTANOYL-COA DIOXYGENASE FAMILY PROTEIN (AFU_ORTHOLOGUE AFUA_2G15850)"/>
    <property type="match status" value="1"/>
</dbReference>
<dbReference type="Gene3D" id="2.60.120.620">
    <property type="entry name" value="q2cbj1_9rhob like domain"/>
    <property type="match status" value="1"/>
</dbReference>
<dbReference type="EMBL" id="JABBVZ010000027">
    <property type="protein sequence ID" value="NMP22620.1"/>
    <property type="molecule type" value="Genomic_DNA"/>
</dbReference>
<reference evidence="1 2" key="1">
    <citation type="submission" date="2020-04" db="EMBL/GenBank/DDBJ databases">
        <authorList>
            <person name="Zhang R."/>
            <person name="Schippers A."/>
        </authorList>
    </citation>
    <scope>NUCLEOTIDE SEQUENCE [LARGE SCALE GENOMIC DNA]</scope>
    <source>
        <strain evidence="1 2">DSM 109850</strain>
    </source>
</reference>
<dbReference type="GO" id="GO:0016706">
    <property type="term" value="F:2-oxoglutarate-dependent dioxygenase activity"/>
    <property type="evidence" value="ECO:0007669"/>
    <property type="project" value="UniProtKB-ARBA"/>
</dbReference>
<evidence type="ECO:0000313" key="2">
    <source>
        <dbReference type="Proteomes" id="UP000533476"/>
    </source>
</evidence>
<dbReference type="PANTHER" id="PTHR40470:SF1">
    <property type="entry name" value="PHYTANOYL-COA DIOXYGENASE FAMILY PROTEIN (AFU_ORTHOLOGUE AFUA_2G15850)"/>
    <property type="match status" value="1"/>
</dbReference>
<evidence type="ECO:0000313" key="1">
    <source>
        <dbReference type="EMBL" id="NMP22620.1"/>
    </source>
</evidence>
<keyword evidence="1" id="KW-0560">Oxidoreductase</keyword>
<proteinExistence type="predicted"/>
<accession>A0A7Y0L549</accession>
<dbReference type="SUPFAM" id="SSF51197">
    <property type="entry name" value="Clavaminate synthase-like"/>
    <property type="match status" value="1"/>
</dbReference>
<dbReference type="InterPro" id="IPR008775">
    <property type="entry name" value="Phytyl_CoA_dOase-like"/>
</dbReference>
<dbReference type="AlphaFoldDB" id="A0A7Y0L549"/>
<keyword evidence="1" id="KW-0223">Dioxygenase</keyword>
<dbReference type="RefSeq" id="WP_169099099.1">
    <property type="nucleotide sequence ID" value="NZ_JABBVZ010000027.1"/>
</dbReference>
<gene>
    <name evidence="1" type="ORF">HIJ39_09680</name>
</gene>
<organism evidence="1 2">
    <name type="scientific">Sulfobacillus harzensis</name>
    <dbReference type="NCBI Taxonomy" id="2729629"/>
    <lineage>
        <taxon>Bacteria</taxon>
        <taxon>Bacillati</taxon>
        <taxon>Bacillota</taxon>
        <taxon>Clostridia</taxon>
        <taxon>Eubacteriales</taxon>
        <taxon>Clostridiales Family XVII. Incertae Sedis</taxon>
        <taxon>Sulfobacillus</taxon>
    </lineage>
</organism>